<keyword evidence="3" id="KW-1185">Reference proteome</keyword>
<evidence type="ECO:0000313" key="3">
    <source>
        <dbReference type="Proteomes" id="UP000238007"/>
    </source>
</evidence>
<feature type="signal peptide" evidence="1">
    <location>
        <begin position="1"/>
        <end position="20"/>
    </location>
</feature>
<dbReference type="OrthoDB" id="7853416at2"/>
<dbReference type="RefSeq" id="WP_106358530.1">
    <property type="nucleotide sequence ID" value="NZ_PVTP01000010.1"/>
</dbReference>
<dbReference type="AlphaFoldDB" id="A0A2T0VW71"/>
<protein>
    <recommendedName>
        <fullName evidence="4">Outer membrane protein</fullName>
    </recommendedName>
</protein>
<evidence type="ECO:0008006" key="4">
    <source>
        <dbReference type="Google" id="ProtNLM"/>
    </source>
</evidence>
<accession>A0A2T0VW71</accession>
<sequence>MNTTFASCVAVLVSCTAVQAQEAGDMSVGLGVSTFGGNLEASYVINEQFRVRGALMGGFSYEDSGSEPGDGSYEFDASLGGFAVLADYYPTQSGWRVSGGLFLSNTDFTGVAEASAANPIEIDGTEYTSGSVTTKSEFNNTVAPVLTTGYDLHFADNWTFSSEIGAIFIGGVDLSAKSDDATLQAEIDSSDDYAEARDDADDLNIYPYLSLGLAYRF</sequence>
<keyword evidence="1" id="KW-0732">Signal</keyword>
<gene>
    <name evidence="2" type="ORF">CLV80_11045</name>
</gene>
<reference evidence="2 3" key="1">
    <citation type="submission" date="2018-03" db="EMBL/GenBank/DDBJ databases">
        <title>Genomic Encyclopedia of Archaeal and Bacterial Type Strains, Phase II (KMG-II): from individual species to whole genera.</title>
        <authorList>
            <person name="Goeker M."/>
        </authorList>
    </citation>
    <scope>NUCLEOTIDE SEQUENCE [LARGE SCALE GENOMIC DNA]</scope>
    <source>
        <strain evidence="2 3">DSM 101533</strain>
    </source>
</reference>
<dbReference type="Gene3D" id="2.40.160.170">
    <property type="match status" value="1"/>
</dbReference>
<comment type="caution">
    <text evidence="2">The sequence shown here is derived from an EMBL/GenBank/DDBJ whole genome shotgun (WGS) entry which is preliminary data.</text>
</comment>
<name>A0A2T0VW71_9RHOB</name>
<dbReference type="EMBL" id="PVTP01000010">
    <property type="protein sequence ID" value="PRY75959.1"/>
    <property type="molecule type" value="Genomic_DNA"/>
</dbReference>
<feature type="chain" id="PRO_5015407769" description="Outer membrane protein" evidence="1">
    <location>
        <begin position="21"/>
        <end position="217"/>
    </location>
</feature>
<organism evidence="2 3">
    <name type="scientific">Yoonia maritima</name>
    <dbReference type="NCBI Taxonomy" id="1435347"/>
    <lineage>
        <taxon>Bacteria</taxon>
        <taxon>Pseudomonadati</taxon>
        <taxon>Pseudomonadota</taxon>
        <taxon>Alphaproteobacteria</taxon>
        <taxon>Rhodobacterales</taxon>
        <taxon>Paracoccaceae</taxon>
        <taxon>Yoonia</taxon>
    </lineage>
</organism>
<evidence type="ECO:0000313" key="2">
    <source>
        <dbReference type="EMBL" id="PRY75959.1"/>
    </source>
</evidence>
<evidence type="ECO:0000256" key="1">
    <source>
        <dbReference type="SAM" id="SignalP"/>
    </source>
</evidence>
<proteinExistence type="predicted"/>
<dbReference type="Proteomes" id="UP000238007">
    <property type="component" value="Unassembled WGS sequence"/>
</dbReference>